<dbReference type="GO" id="GO:1901911">
    <property type="term" value="P:adenosine 5'-(hexahydrogen pentaphosphate) catabolic process"/>
    <property type="evidence" value="ECO:0007669"/>
    <property type="project" value="TreeGrafter"/>
</dbReference>
<evidence type="ECO:0000256" key="4">
    <source>
        <dbReference type="SAM" id="MobiDB-lite"/>
    </source>
</evidence>
<comment type="caution">
    <text evidence="6">The sequence shown here is derived from an EMBL/GenBank/DDBJ whole genome shotgun (WGS) entry which is preliminary data.</text>
</comment>
<protein>
    <submittedName>
        <fullName evidence="6">(spotted green pufferfish) hypothetical protein</fullName>
    </submittedName>
</protein>
<dbReference type="Pfam" id="PF00293">
    <property type="entry name" value="NUDIX"/>
    <property type="match status" value="1"/>
</dbReference>
<proteinExistence type="predicted"/>
<evidence type="ECO:0000256" key="2">
    <source>
        <dbReference type="ARBA" id="ARBA00022723"/>
    </source>
</evidence>
<dbReference type="GO" id="GO:0046872">
    <property type="term" value="F:metal ion binding"/>
    <property type="evidence" value="ECO:0007669"/>
    <property type="project" value="UniProtKB-KW"/>
</dbReference>
<dbReference type="GO" id="GO:0000298">
    <property type="term" value="F:endopolyphosphatase activity"/>
    <property type="evidence" value="ECO:0007669"/>
    <property type="project" value="TreeGrafter"/>
</dbReference>
<dbReference type="InterPro" id="IPR000086">
    <property type="entry name" value="NUDIX_hydrolase_dom"/>
</dbReference>
<accession>Q4TEW4</accession>
<dbReference type="GO" id="GO:0008486">
    <property type="term" value="F:diphosphoinositol-polyphosphate diphosphatase activity"/>
    <property type="evidence" value="ECO:0007669"/>
    <property type="project" value="TreeGrafter"/>
</dbReference>
<dbReference type="SUPFAM" id="SSF55811">
    <property type="entry name" value="Nudix"/>
    <property type="match status" value="1"/>
</dbReference>
<evidence type="ECO:0000259" key="5">
    <source>
        <dbReference type="PROSITE" id="PS51462"/>
    </source>
</evidence>
<dbReference type="KEGG" id="tng:GSTEN00002042G001"/>
<dbReference type="GO" id="GO:1901909">
    <property type="term" value="P:diadenosine hexaphosphate catabolic process"/>
    <property type="evidence" value="ECO:0007669"/>
    <property type="project" value="TreeGrafter"/>
</dbReference>
<dbReference type="InterPro" id="IPR015797">
    <property type="entry name" value="NUDIX_hydrolase-like_dom_sf"/>
</dbReference>
<dbReference type="GO" id="GO:0005737">
    <property type="term" value="C:cytoplasm"/>
    <property type="evidence" value="ECO:0007669"/>
    <property type="project" value="TreeGrafter"/>
</dbReference>
<keyword evidence="3" id="KW-0378">Hydrolase</keyword>
<reference evidence="6" key="2">
    <citation type="submission" date="2004-02" db="EMBL/GenBank/DDBJ databases">
        <authorList>
            <consortium name="Genoscope"/>
            <consortium name="Whitehead Institute Centre for Genome Research"/>
        </authorList>
    </citation>
    <scope>NUCLEOTIDE SEQUENCE</scope>
</reference>
<sequence>QVLLVSSSRHPDQWIVPGGGMEPEEDPCGAAVREVFEEVG</sequence>
<gene>
    <name evidence="6" type="ORF">GSTENG00002042001</name>
</gene>
<dbReference type="GO" id="GO:0034432">
    <property type="term" value="F:bis(5'-adenosyl)-pentaphosphatase activity"/>
    <property type="evidence" value="ECO:0007669"/>
    <property type="project" value="TreeGrafter"/>
</dbReference>
<feature type="non-terminal residue" evidence="6">
    <location>
        <position position="40"/>
    </location>
</feature>
<evidence type="ECO:0000256" key="1">
    <source>
        <dbReference type="ARBA" id="ARBA00001936"/>
    </source>
</evidence>
<comment type="cofactor">
    <cofactor evidence="1">
        <name>Mn(2+)</name>
        <dbReference type="ChEBI" id="CHEBI:29035"/>
    </cofactor>
</comment>
<feature type="region of interest" description="Disordered" evidence="4">
    <location>
        <begin position="1"/>
        <end position="27"/>
    </location>
</feature>
<dbReference type="PROSITE" id="PS51462">
    <property type="entry name" value="NUDIX"/>
    <property type="match status" value="1"/>
</dbReference>
<dbReference type="PANTHER" id="PTHR12629">
    <property type="entry name" value="DIPHOSPHOINOSITOL POLYPHOSPHATE PHOSPHOHYDROLASE"/>
    <property type="match status" value="1"/>
</dbReference>
<evidence type="ECO:0000313" key="6">
    <source>
        <dbReference type="EMBL" id="CAF88568.1"/>
    </source>
</evidence>
<dbReference type="PANTHER" id="PTHR12629:SF6">
    <property type="entry name" value="DIPHOSPHOINOSITOL POLYPHOSPHATE PHOSPHOHYDROLASE 2-RELATED"/>
    <property type="match status" value="1"/>
</dbReference>
<dbReference type="GO" id="GO:0005634">
    <property type="term" value="C:nucleus"/>
    <property type="evidence" value="ECO:0007669"/>
    <property type="project" value="TreeGrafter"/>
</dbReference>
<feature type="non-terminal residue" evidence="6">
    <location>
        <position position="1"/>
    </location>
</feature>
<dbReference type="AlphaFoldDB" id="Q4TEW4"/>
<dbReference type="PROSITE" id="PS00893">
    <property type="entry name" value="NUDIX_BOX"/>
    <property type="match status" value="1"/>
</dbReference>
<dbReference type="OrthoDB" id="2011998at2759"/>
<dbReference type="GO" id="GO:1901907">
    <property type="term" value="P:diadenosine pentaphosphate catabolic process"/>
    <property type="evidence" value="ECO:0007669"/>
    <property type="project" value="TreeGrafter"/>
</dbReference>
<feature type="domain" description="Nudix hydrolase" evidence="5">
    <location>
        <begin position="1"/>
        <end position="40"/>
    </location>
</feature>
<reference evidence="6" key="1">
    <citation type="journal article" date="2004" name="Nature">
        <title>Genome duplication in the teleost fish Tetraodon nigroviridis reveals the early vertebrate proto-karyotype.</title>
        <authorList>
            <person name="Jaillon O."/>
            <person name="Aury J.-M."/>
            <person name="Brunet F."/>
            <person name="Petit J.-L."/>
            <person name="Stange-Thomann N."/>
            <person name="Mauceli E."/>
            <person name="Bouneau L."/>
            <person name="Fischer C."/>
            <person name="Ozouf-Costaz C."/>
            <person name="Bernot A."/>
            <person name="Nicaud S."/>
            <person name="Jaffe D."/>
            <person name="Fisher S."/>
            <person name="Lutfalla G."/>
            <person name="Dossat C."/>
            <person name="Segurens B."/>
            <person name="Dasilva C."/>
            <person name="Salanoubat M."/>
            <person name="Levy M."/>
            <person name="Boudet N."/>
            <person name="Castellano S."/>
            <person name="Anthouard V."/>
            <person name="Jubin C."/>
            <person name="Castelli V."/>
            <person name="Katinka M."/>
            <person name="Vacherie B."/>
            <person name="Biemont C."/>
            <person name="Skalli Z."/>
            <person name="Cattolico L."/>
            <person name="Poulain J."/>
            <person name="De Berardinis V."/>
            <person name="Cruaud C."/>
            <person name="Duprat S."/>
            <person name="Brottier P."/>
            <person name="Coutanceau J.-P."/>
            <person name="Gouzy J."/>
            <person name="Parra G."/>
            <person name="Lardier G."/>
            <person name="Chapple C."/>
            <person name="McKernan K.J."/>
            <person name="McEwan P."/>
            <person name="Bosak S."/>
            <person name="Kellis M."/>
            <person name="Volff J.-N."/>
            <person name="Guigo R."/>
            <person name="Zody M.C."/>
            <person name="Mesirov J."/>
            <person name="Lindblad-Toh K."/>
            <person name="Birren B."/>
            <person name="Nusbaum C."/>
            <person name="Kahn D."/>
            <person name="Robinson-Rechavi M."/>
            <person name="Laudet V."/>
            <person name="Schachter V."/>
            <person name="Quetier F."/>
            <person name="Saurin W."/>
            <person name="Scarpelli C."/>
            <person name="Wincker P."/>
            <person name="Lander E.S."/>
            <person name="Weissenbach J."/>
            <person name="Roest Crollius H."/>
        </authorList>
    </citation>
    <scope>NUCLEOTIDE SEQUENCE [LARGE SCALE GENOMIC DNA]</scope>
</reference>
<keyword evidence="2" id="KW-0479">Metal-binding</keyword>
<evidence type="ECO:0000256" key="3">
    <source>
        <dbReference type="ARBA" id="ARBA00022801"/>
    </source>
</evidence>
<dbReference type="GO" id="GO:0034431">
    <property type="term" value="F:bis(5'-adenosyl)-hexaphosphatase activity"/>
    <property type="evidence" value="ECO:0007669"/>
    <property type="project" value="TreeGrafter"/>
</dbReference>
<name>Q4TEW4_TETNG</name>
<dbReference type="Gene3D" id="3.90.79.10">
    <property type="entry name" value="Nucleoside Triphosphate Pyrophosphohydrolase"/>
    <property type="match status" value="1"/>
</dbReference>
<organism evidence="6">
    <name type="scientific">Tetraodon nigroviridis</name>
    <name type="common">Spotted green pufferfish</name>
    <name type="synonym">Chelonodon nigroviridis</name>
    <dbReference type="NCBI Taxonomy" id="99883"/>
    <lineage>
        <taxon>Eukaryota</taxon>
        <taxon>Metazoa</taxon>
        <taxon>Chordata</taxon>
        <taxon>Craniata</taxon>
        <taxon>Vertebrata</taxon>
        <taxon>Euteleostomi</taxon>
        <taxon>Actinopterygii</taxon>
        <taxon>Neopterygii</taxon>
        <taxon>Teleostei</taxon>
        <taxon>Neoteleostei</taxon>
        <taxon>Acanthomorphata</taxon>
        <taxon>Eupercaria</taxon>
        <taxon>Tetraodontiformes</taxon>
        <taxon>Tetradontoidea</taxon>
        <taxon>Tetraodontidae</taxon>
        <taxon>Tetraodon</taxon>
    </lineage>
</organism>
<dbReference type="InterPro" id="IPR020084">
    <property type="entry name" value="NUDIX_hydrolase_CS"/>
</dbReference>
<dbReference type="GO" id="GO:0071543">
    <property type="term" value="P:diphosphoinositol polyphosphate metabolic process"/>
    <property type="evidence" value="ECO:0007669"/>
    <property type="project" value="TreeGrafter"/>
</dbReference>
<dbReference type="EMBL" id="CAAE01005056">
    <property type="protein sequence ID" value="CAF88568.1"/>
    <property type="molecule type" value="Genomic_DNA"/>
</dbReference>